<comment type="caution">
    <text evidence="1">The sequence shown here is derived from an EMBL/GenBank/DDBJ whole genome shotgun (WGS) entry which is preliminary data.</text>
</comment>
<protein>
    <submittedName>
        <fullName evidence="1">Uncharacterized protein</fullName>
    </submittedName>
</protein>
<name>X1Q0Z3_9ZZZZ</name>
<proteinExistence type="predicted"/>
<organism evidence="1">
    <name type="scientific">marine sediment metagenome</name>
    <dbReference type="NCBI Taxonomy" id="412755"/>
    <lineage>
        <taxon>unclassified sequences</taxon>
        <taxon>metagenomes</taxon>
        <taxon>ecological metagenomes</taxon>
    </lineage>
</organism>
<accession>X1Q0Z3</accession>
<feature type="non-terminal residue" evidence="1">
    <location>
        <position position="232"/>
    </location>
</feature>
<sequence>MSRRSKDNSLGELHEDYPLLDRDDCDAKPSYADPLGTFTADRPSSSYSYNSSTIWAGSEAAVSLKMDILLFLRHHGNGINLPSLVEKCADKWRLKVTPTMYMFIYRLVYKMQAAKYVTISKVDGFIWIVPMHAFYADTPFNLIRALVKLKPSAVGVRSETYVKRHKAWKDCQFLLKYKRLTNQGWIILNSEFEIYKEDVNDKWMIYRHKEVLERYIGHAYTHRFQEEQANKA</sequence>
<reference evidence="1" key="1">
    <citation type="journal article" date="2014" name="Front. Microbiol.">
        <title>High frequency of phylogenetically diverse reductive dehalogenase-homologous genes in deep subseafloor sedimentary metagenomes.</title>
        <authorList>
            <person name="Kawai M."/>
            <person name="Futagami T."/>
            <person name="Toyoda A."/>
            <person name="Takaki Y."/>
            <person name="Nishi S."/>
            <person name="Hori S."/>
            <person name="Arai W."/>
            <person name="Tsubouchi T."/>
            <person name="Morono Y."/>
            <person name="Uchiyama I."/>
            <person name="Ito T."/>
            <person name="Fujiyama A."/>
            <person name="Inagaki F."/>
            <person name="Takami H."/>
        </authorList>
    </citation>
    <scope>NUCLEOTIDE SEQUENCE</scope>
    <source>
        <strain evidence="1">Expedition CK06-06</strain>
    </source>
</reference>
<dbReference type="AlphaFoldDB" id="X1Q0Z3"/>
<dbReference type="EMBL" id="BARW01002973">
    <property type="protein sequence ID" value="GAI61878.1"/>
    <property type="molecule type" value="Genomic_DNA"/>
</dbReference>
<gene>
    <name evidence="1" type="ORF">S12H4_07874</name>
</gene>
<evidence type="ECO:0000313" key="1">
    <source>
        <dbReference type="EMBL" id="GAI61878.1"/>
    </source>
</evidence>